<evidence type="ECO:0000313" key="1">
    <source>
        <dbReference type="EMBL" id="OCK87441.1"/>
    </source>
</evidence>
<dbReference type="EMBL" id="KV748261">
    <property type="protein sequence ID" value="OCK87441.1"/>
    <property type="molecule type" value="Genomic_DNA"/>
</dbReference>
<protein>
    <submittedName>
        <fullName evidence="1">Uncharacterized protein</fullName>
    </submittedName>
</protein>
<accession>A0ACC8EML3</accession>
<name>A0ACC8EML3_9PEZI</name>
<reference evidence="1 2" key="1">
    <citation type="journal article" date="2016" name="Nat. Commun.">
        <title>Ectomycorrhizal ecology is imprinted in the genome of the dominant symbiotic fungus Cenococcum geophilum.</title>
        <authorList>
            <consortium name="DOE Joint Genome Institute"/>
            <person name="Peter M."/>
            <person name="Kohler A."/>
            <person name="Ohm R.A."/>
            <person name="Kuo A."/>
            <person name="Krutzmann J."/>
            <person name="Morin E."/>
            <person name="Arend M."/>
            <person name="Barry K.W."/>
            <person name="Binder M."/>
            <person name="Choi C."/>
            <person name="Clum A."/>
            <person name="Copeland A."/>
            <person name="Grisel N."/>
            <person name="Haridas S."/>
            <person name="Kipfer T."/>
            <person name="LaButti K."/>
            <person name="Lindquist E."/>
            <person name="Lipzen A."/>
            <person name="Maire R."/>
            <person name="Meier B."/>
            <person name="Mihaltcheva S."/>
            <person name="Molinier V."/>
            <person name="Murat C."/>
            <person name="Poggeler S."/>
            <person name="Quandt C.A."/>
            <person name="Sperisen C."/>
            <person name="Tritt A."/>
            <person name="Tisserant E."/>
            <person name="Crous P.W."/>
            <person name="Henrissat B."/>
            <person name="Nehls U."/>
            <person name="Egli S."/>
            <person name="Spatafora J.W."/>
            <person name="Grigoriev I.V."/>
            <person name="Martin F.M."/>
        </authorList>
    </citation>
    <scope>NUCLEOTIDE SEQUENCE [LARGE SCALE GENOMIC DNA]</scope>
    <source>
        <strain evidence="1 2">1.58</strain>
    </source>
</reference>
<proteinExistence type="predicted"/>
<keyword evidence="2" id="KW-1185">Reference proteome</keyword>
<organism evidence="1 2">
    <name type="scientific">Cenococcum geophilum 1.58</name>
    <dbReference type="NCBI Taxonomy" id="794803"/>
    <lineage>
        <taxon>Eukaryota</taxon>
        <taxon>Fungi</taxon>
        <taxon>Dikarya</taxon>
        <taxon>Ascomycota</taxon>
        <taxon>Pezizomycotina</taxon>
        <taxon>Dothideomycetes</taxon>
        <taxon>Pleosporomycetidae</taxon>
        <taxon>Gloniales</taxon>
        <taxon>Gloniaceae</taxon>
        <taxon>Cenococcum</taxon>
    </lineage>
</organism>
<sequence>MSSFIKDKIKWGTSGFIGGPAQIQAPRSPSGAPQIPENYVRDMRAPNRRSSSRFEELNSSLTGSHSHSTHRTQQISDQREQTHDPERPYIVNHSPRSKPQKVSKAQPHVYGDHSIPSGRDPRKPGETVAYGQMIRAERQEPRRGSESSPVRGSRPPHKFPRESLGPRALNSDGATALALGSQNESEFDGRTLRGLFDGLKQTEEFQLRYPYYPYVVLHVDALDRGCERALESEAYLRREIGSMQRNMIALIERNHPHENIDEPDALKFILEQYQTRLDYCLKLEREGKEQFEAYAESIRRRDEIISDRDQEITKLRNQLSQEKLKCDLDLNSCESYYKQKIKHQETAHQQKLKDQKTAHQQQLEDQEYAYQHRLEGLKYAYQQQLEEQKTAHQQQLEDQKAAHQQQLEDQKAAHQQQLEGQKTVHQQQFKDQKAAHEKEISTKEKNMEDQRVEAHMKIQELNRLLITDADNFQPEPDDRFRATFDKLQKNVYLLAKKAKCELHVDREKLGADFDQISFARAVKERHLKLILETSFWRILREKIFLNPFHVFGELGESLFITWCKFFSNSSYPCS</sequence>
<gene>
    <name evidence="1" type="ORF">K441DRAFT_357065</name>
</gene>
<evidence type="ECO:0000313" key="2">
    <source>
        <dbReference type="Proteomes" id="UP000250078"/>
    </source>
</evidence>
<dbReference type="Proteomes" id="UP000250078">
    <property type="component" value="Unassembled WGS sequence"/>
</dbReference>